<feature type="transmembrane region" description="Helical" evidence="2">
    <location>
        <begin position="38"/>
        <end position="67"/>
    </location>
</feature>
<feature type="coiled-coil region" evidence="1">
    <location>
        <begin position="1"/>
        <end position="31"/>
    </location>
</feature>
<evidence type="ECO:0000256" key="1">
    <source>
        <dbReference type="SAM" id="Coils"/>
    </source>
</evidence>
<keyword evidence="4" id="KW-1185">Reference proteome</keyword>
<evidence type="ECO:0000313" key="4">
    <source>
        <dbReference type="Proteomes" id="UP000092714"/>
    </source>
</evidence>
<reference evidence="3 4" key="1">
    <citation type="submission" date="2016-06" db="EMBL/GenBank/DDBJ databases">
        <authorList>
            <person name="Kjaerup R.B."/>
            <person name="Dalgaard T.S."/>
            <person name="Juul-Madsen H.R."/>
        </authorList>
    </citation>
    <scope>NUCLEOTIDE SEQUENCE [LARGE SCALE GENOMIC DNA]</scope>
    <source>
        <strain evidence="3 4">373-A1</strain>
    </source>
</reference>
<keyword evidence="2" id="KW-0812">Transmembrane</keyword>
<sequence length="72" mass="8452">MAIFESNIEKIEEKNRKKRELEEGIKKLKAENLPGRDIIALIVAMFQLVLPFALGIIFIYFLIMLFLTQVWL</sequence>
<name>A0A1B8RNG9_9CLOT</name>
<keyword evidence="2" id="KW-1133">Transmembrane helix</keyword>
<gene>
    <name evidence="3" type="ORF">CP373A1_11295</name>
</gene>
<protein>
    <submittedName>
        <fullName evidence="3">Uncharacterized protein</fullName>
    </submittedName>
</protein>
<dbReference type="RefSeq" id="WP_065254613.1">
    <property type="nucleotide sequence ID" value="NZ_MAPZ01000021.1"/>
</dbReference>
<dbReference type="OrthoDB" id="9987104at2"/>
<comment type="caution">
    <text evidence="3">The sequence shown here is derived from an EMBL/GenBank/DDBJ whole genome shotgun (WGS) entry which is preliminary data.</text>
</comment>
<evidence type="ECO:0000256" key="2">
    <source>
        <dbReference type="SAM" id="Phobius"/>
    </source>
</evidence>
<accession>A0A1B8RNG9</accession>
<dbReference type="Proteomes" id="UP000092714">
    <property type="component" value="Unassembled WGS sequence"/>
</dbReference>
<proteinExistence type="predicted"/>
<dbReference type="AlphaFoldDB" id="A0A1B8RNG9"/>
<keyword evidence="1" id="KW-0175">Coiled coil</keyword>
<organism evidence="3 4">
    <name type="scientific">Clostridium paraputrificum</name>
    <dbReference type="NCBI Taxonomy" id="29363"/>
    <lineage>
        <taxon>Bacteria</taxon>
        <taxon>Bacillati</taxon>
        <taxon>Bacillota</taxon>
        <taxon>Clostridia</taxon>
        <taxon>Eubacteriales</taxon>
        <taxon>Clostridiaceae</taxon>
        <taxon>Clostridium</taxon>
    </lineage>
</organism>
<dbReference type="EMBL" id="MAPZ01000021">
    <property type="protein sequence ID" value="OBY10347.1"/>
    <property type="molecule type" value="Genomic_DNA"/>
</dbReference>
<evidence type="ECO:0000313" key="3">
    <source>
        <dbReference type="EMBL" id="OBY10347.1"/>
    </source>
</evidence>
<keyword evidence="2" id="KW-0472">Membrane</keyword>